<evidence type="ECO:0000313" key="3">
    <source>
        <dbReference type="Proteomes" id="UP000015524"/>
    </source>
</evidence>
<reference evidence="2 3" key="1">
    <citation type="journal article" date="2013" name="Genome Announc.">
        <title>Draft Genome Sequence of a Hexachlorocyclohexane-Degrading Bacterium, Sphingobium baderi Strain LL03T.</title>
        <authorList>
            <person name="Kaur J."/>
            <person name="Verma H."/>
            <person name="Tripathi C."/>
            <person name="Khurana J.P."/>
            <person name="Lal R."/>
        </authorList>
    </citation>
    <scope>NUCLEOTIDE SEQUENCE [LARGE SCALE GENOMIC DNA]</scope>
    <source>
        <strain evidence="2 3">LL03</strain>
    </source>
</reference>
<dbReference type="Proteomes" id="UP000015524">
    <property type="component" value="Unassembled WGS sequence"/>
</dbReference>
<proteinExistence type="predicted"/>
<feature type="transmembrane region" description="Helical" evidence="1">
    <location>
        <begin position="12"/>
        <end position="32"/>
    </location>
</feature>
<dbReference type="EMBL" id="ATIB01000081">
    <property type="protein sequence ID" value="EQA98602.1"/>
    <property type="molecule type" value="Genomic_DNA"/>
</dbReference>
<gene>
    <name evidence="2" type="ORF">L485_18120</name>
</gene>
<name>T0GEX0_9SPHN</name>
<keyword evidence="1" id="KW-0472">Membrane</keyword>
<keyword evidence="3" id="KW-1185">Reference proteome</keyword>
<comment type="caution">
    <text evidence="2">The sequence shown here is derived from an EMBL/GenBank/DDBJ whole genome shotgun (WGS) entry which is preliminary data.</text>
</comment>
<keyword evidence="1" id="KW-0812">Transmembrane</keyword>
<dbReference type="AlphaFoldDB" id="T0GEX0"/>
<protein>
    <submittedName>
        <fullName evidence="2">Uncharacterized protein</fullName>
    </submittedName>
</protein>
<sequence length="59" mass="6418">MRNLARCKSGFLPGGIALFHKGAVVFGVTFVLGNAHKMANRTECRFQFVNHVGKAALVE</sequence>
<evidence type="ECO:0000256" key="1">
    <source>
        <dbReference type="SAM" id="Phobius"/>
    </source>
</evidence>
<evidence type="ECO:0000313" key="2">
    <source>
        <dbReference type="EMBL" id="EQA98602.1"/>
    </source>
</evidence>
<organism evidence="2 3">
    <name type="scientific">Sphingobium baderi LL03</name>
    <dbReference type="NCBI Taxonomy" id="1114964"/>
    <lineage>
        <taxon>Bacteria</taxon>
        <taxon>Pseudomonadati</taxon>
        <taxon>Pseudomonadota</taxon>
        <taxon>Alphaproteobacteria</taxon>
        <taxon>Sphingomonadales</taxon>
        <taxon>Sphingomonadaceae</taxon>
        <taxon>Sphingobium</taxon>
    </lineage>
</organism>
<accession>T0GEX0</accession>
<keyword evidence="1" id="KW-1133">Transmembrane helix</keyword>